<comment type="caution">
    <text evidence="5">The sequence shown here is derived from an EMBL/GenBank/DDBJ whole genome shotgun (WGS) entry which is preliminary data.</text>
</comment>
<dbReference type="Gene3D" id="3.30.450.20">
    <property type="entry name" value="PAS domain"/>
    <property type="match status" value="1"/>
</dbReference>
<dbReference type="Pfam" id="PF02518">
    <property type="entry name" value="HATPase_c"/>
    <property type="match status" value="1"/>
</dbReference>
<sequence>MSGTSGSAPPPTRGGPPPAIDLSELAAHAPDGLAVVDEDGLFVQLNSAAVVLCARPVDDLIGMRAPFELASGFSADSLGLLDDGATEQICTWAPAAGVHREFAYRTRPLPQAPGRTVVAFRDVGAERHRQRRVAAIARSSVKMASEGSITATLDALAREVLQADALAGVQILTLDESGAGLQIMGSAGFRCWPDFFERLMQCRERGATLEMIEAFERREPVVVPDRWDMIQRDPAWEPMHDYHAELEWGWFASVPIVIRGRPAGILNAFFAPGQVVGQRNLEFLLAMAEQAAVAIDYAALLQNERELARREERQRLARDLHDSIVQQVFSIGMQAKSMEVLAARGASVPAESVRRVADEVGLLAKTVLADLRTMVHELRPSSSTQLGLAEAVRALAESTTNRTGLRFSLSVRRTFDEVPPDMAEDVYRIVAEAIHNVVKHAEAGHVTIRIGIREHALTVSVADDGRGIRKARAEGGREAGGGYGLTSMRERAARWGGTVRVRPRAVGGTSVRAVVPLPRAWAAPDPDSDTGAEVSTS</sequence>
<dbReference type="InterPro" id="IPR036890">
    <property type="entry name" value="HATPase_C_sf"/>
</dbReference>
<keyword evidence="6" id="KW-1185">Reference proteome</keyword>
<dbReference type="SUPFAM" id="SSF55781">
    <property type="entry name" value="GAF domain-like"/>
    <property type="match status" value="1"/>
</dbReference>
<feature type="domain" description="Histidine kinase" evidence="4">
    <location>
        <begin position="426"/>
        <end position="519"/>
    </location>
</feature>
<dbReference type="InterPro" id="IPR029016">
    <property type="entry name" value="GAF-like_dom_sf"/>
</dbReference>
<evidence type="ECO:0000256" key="2">
    <source>
        <dbReference type="ARBA" id="ARBA00022777"/>
    </source>
</evidence>
<dbReference type="InterPro" id="IPR005467">
    <property type="entry name" value="His_kinase_dom"/>
</dbReference>
<organism evidence="5 6">
    <name type="scientific">Pseudonocardia xinjiangensis</name>
    <dbReference type="NCBI Taxonomy" id="75289"/>
    <lineage>
        <taxon>Bacteria</taxon>
        <taxon>Bacillati</taxon>
        <taxon>Actinomycetota</taxon>
        <taxon>Actinomycetes</taxon>
        <taxon>Pseudonocardiales</taxon>
        <taxon>Pseudonocardiaceae</taxon>
        <taxon>Pseudonocardia</taxon>
    </lineage>
</organism>
<dbReference type="InterPro" id="IPR003594">
    <property type="entry name" value="HATPase_dom"/>
</dbReference>
<reference evidence="5 6" key="1">
    <citation type="submission" date="2020-04" db="EMBL/GenBank/DDBJ databases">
        <authorList>
            <person name="Klaysubun C."/>
            <person name="Duangmal K."/>
            <person name="Lipun K."/>
        </authorList>
    </citation>
    <scope>NUCLEOTIDE SEQUENCE [LARGE SCALE GENOMIC DNA]</scope>
    <source>
        <strain evidence="5 6">JCM 11839</strain>
    </source>
</reference>
<gene>
    <name evidence="5" type="ORF">HF577_34100</name>
</gene>
<keyword evidence="2" id="KW-0418">Kinase</keyword>
<dbReference type="EMBL" id="JAAXKY010000197">
    <property type="protein sequence ID" value="NMH82108.1"/>
    <property type="molecule type" value="Genomic_DNA"/>
</dbReference>
<keyword evidence="1" id="KW-0808">Transferase</keyword>
<dbReference type="Pfam" id="PF08448">
    <property type="entry name" value="PAS_4"/>
    <property type="match status" value="1"/>
</dbReference>
<dbReference type="InterPro" id="IPR050482">
    <property type="entry name" value="Sensor_HK_TwoCompSys"/>
</dbReference>
<dbReference type="Gene3D" id="3.30.565.10">
    <property type="entry name" value="Histidine kinase-like ATPase, C-terminal domain"/>
    <property type="match status" value="1"/>
</dbReference>
<accession>A0ABX1RNZ3</accession>
<dbReference type="RefSeq" id="WP_169400123.1">
    <property type="nucleotide sequence ID" value="NZ_BAAAJH010000001.1"/>
</dbReference>
<dbReference type="Gene3D" id="1.20.5.1930">
    <property type="match status" value="1"/>
</dbReference>
<dbReference type="CDD" id="cd16917">
    <property type="entry name" value="HATPase_UhpB-NarQ-NarX-like"/>
    <property type="match status" value="1"/>
</dbReference>
<evidence type="ECO:0000256" key="1">
    <source>
        <dbReference type="ARBA" id="ARBA00022679"/>
    </source>
</evidence>
<dbReference type="Proteomes" id="UP001296706">
    <property type="component" value="Unassembled WGS sequence"/>
</dbReference>
<dbReference type="Gene3D" id="3.30.450.40">
    <property type="match status" value="1"/>
</dbReference>
<dbReference type="PANTHER" id="PTHR24421">
    <property type="entry name" value="NITRATE/NITRITE SENSOR PROTEIN NARX-RELATED"/>
    <property type="match status" value="1"/>
</dbReference>
<dbReference type="InterPro" id="IPR013656">
    <property type="entry name" value="PAS_4"/>
</dbReference>
<dbReference type="Pfam" id="PF13185">
    <property type="entry name" value="GAF_2"/>
    <property type="match status" value="1"/>
</dbReference>
<keyword evidence="3" id="KW-0902">Two-component regulatory system</keyword>
<dbReference type="SMART" id="SM00387">
    <property type="entry name" value="HATPase_c"/>
    <property type="match status" value="1"/>
</dbReference>
<evidence type="ECO:0000313" key="6">
    <source>
        <dbReference type="Proteomes" id="UP001296706"/>
    </source>
</evidence>
<dbReference type="InterPro" id="IPR011712">
    <property type="entry name" value="Sig_transdc_His_kin_sub3_dim/P"/>
</dbReference>
<dbReference type="SUPFAM" id="SSF55874">
    <property type="entry name" value="ATPase domain of HSP90 chaperone/DNA topoisomerase II/histidine kinase"/>
    <property type="match status" value="1"/>
</dbReference>
<dbReference type="Pfam" id="PF07730">
    <property type="entry name" value="HisKA_3"/>
    <property type="match status" value="1"/>
</dbReference>
<dbReference type="SUPFAM" id="SSF55785">
    <property type="entry name" value="PYP-like sensor domain (PAS domain)"/>
    <property type="match status" value="1"/>
</dbReference>
<name>A0ABX1RNZ3_9PSEU</name>
<protein>
    <submittedName>
        <fullName evidence="5">GAF domain-containing protein</fullName>
    </submittedName>
</protein>
<evidence type="ECO:0000313" key="5">
    <source>
        <dbReference type="EMBL" id="NMH82108.1"/>
    </source>
</evidence>
<dbReference type="PROSITE" id="PS50109">
    <property type="entry name" value="HIS_KIN"/>
    <property type="match status" value="1"/>
</dbReference>
<evidence type="ECO:0000259" key="4">
    <source>
        <dbReference type="PROSITE" id="PS50109"/>
    </source>
</evidence>
<dbReference type="InterPro" id="IPR035965">
    <property type="entry name" value="PAS-like_dom_sf"/>
</dbReference>
<evidence type="ECO:0000256" key="3">
    <source>
        <dbReference type="ARBA" id="ARBA00023012"/>
    </source>
</evidence>
<dbReference type="InterPro" id="IPR003018">
    <property type="entry name" value="GAF"/>
</dbReference>
<proteinExistence type="predicted"/>